<dbReference type="Pfam" id="PF02995">
    <property type="entry name" value="DUF229"/>
    <property type="match status" value="1"/>
</dbReference>
<gene>
    <name evidence="1" type="primary">WBGene00276054</name>
</gene>
<organism evidence="1 2">
    <name type="scientific">Pristionchus pacificus</name>
    <name type="common">Parasitic nematode worm</name>
    <dbReference type="NCBI Taxonomy" id="54126"/>
    <lineage>
        <taxon>Eukaryota</taxon>
        <taxon>Metazoa</taxon>
        <taxon>Ecdysozoa</taxon>
        <taxon>Nematoda</taxon>
        <taxon>Chromadorea</taxon>
        <taxon>Rhabditida</taxon>
        <taxon>Rhabditina</taxon>
        <taxon>Diplogasteromorpha</taxon>
        <taxon>Diplogasteroidea</taxon>
        <taxon>Neodiplogasteridae</taxon>
        <taxon>Pristionchus</taxon>
    </lineage>
</organism>
<sequence>MMPRDIRFFICLLLTALNVGMWCLFMYYNYQHATALSEDESRATEESISSSLSNRDQDRETVFDSCRLQETPTWTDELRALLNTSYDPMSSCNRSHRPWTALNCEGRVVLTGESDDFDRCEARCLEFETERSYKAGRWISPKDDHVFKCEVVEARCVKIGVTVYSFLHTQIVAKREPKRKRPTNAPSVYIFVVDSLGASHARRVFPETIKFLQEQFGAVDLKYMNKIGENSRPNGIAGMTGKSVTDMKRNLLGLPTVYRDWSMEESCDTFMDGRGFILQDFEKLGYTTMLAEDWHDGLFNWPGCVGFKNQPVTHYMRPFQLRYGKEKPAVLLHHQGADNCFEPHLFLNDFTEKFIKAYPPSTPKMAMTWASYLAHDDADAPFHADAQYRAFFERNREEFDNSFVILMGDHGMRYGKVRYTTIGKKEMNNPFVRISIPRNLRSSEALSNLHANADKLLTMFDVYETLVDIKETFAVQQQPQGRRDFSRTIARLGTKGSSLLRPLPPGERSCRSLPIPPSFCICEQDREIVQLTPDLDGIGTAIAKAANEMLVEEKVADICARLRPKKIIEVQHIKGSRLYDAIVEMVPGGGHFQALVRDIGTNGNRSFVSVAPDIMRLNAYKSQAHCFKYSDNRCDMFHRCDSMMRLDSTFSDTFATARTCCDTHF</sequence>
<dbReference type="InterPro" id="IPR004245">
    <property type="entry name" value="DUF229"/>
</dbReference>
<accession>A0A8R1USG2</accession>
<dbReference type="OrthoDB" id="5851270at2759"/>
<dbReference type="CDD" id="cd16021">
    <property type="entry name" value="ALP_like"/>
    <property type="match status" value="1"/>
</dbReference>
<evidence type="ECO:0000313" key="2">
    <source>
        <dbReference type="Proteomes" id="UP000005239"/>
    </source>
</evidence>
<dbReference type="Proteomes" id="UP000005239">
    <property type="component" value="Unassembled WGS sequence"/>
</dbReference>
<reference evidence="2" key="1">
    <citation type="journal article" date="2008" name="Nat. Genet.">
        <title>The Pristionchus pacificus genome provides a unique perspective on nematode lifestyle and parasitism.</title>
        <authorList>
            <person name="Dieterich C."/>
            <person name="Clifton S.W."/>
            <person name="Schuster L.N."/>
            <person name="Chinwalla A."/>
            <person name="Delehaunty K."/>
            <person name="Dinkelacker I."/>
            <person name="Fulton L."/>
            <person name="Fulton R."/>
            <person name="Godfrey J."/>
            <person name="Minx P."/>
            <person name="Mitreva M."/>
            <person name="Roeseler W."/>
            <person name="Tian H."/>
            <person name="Witte H."/>
            <person name="Yang S.P."/>
            <person name="Wilson R.K."/>
            <person name="Sommer R.J."/>
        </authorList>
    </citation>
    <scope>NUCLEOTIDE SEQUENCE [LARGE SCALE GENOMIC DNA]</scope>
    <source>
        <strain evidence="2">PS312</strain>
    </source>
</reference>
<evidence type="ECO:0000313" key="1">
    <source>
        <dbReference type="EnsemblMetazoa" id="PPA37685.1"/>
    </source>
</evidence>
<dbReference type="EnsemblMetazoa" id="PPA37685.1">
    <property type="protein sequence ID" value="PPA37685.1"/>
    <property type="gene ID" value="WBGene00276054"/>
</dbReference>
<name>A0A2A6BBR1_PRIPA</name>
<keyword evidence="2" id="KW-1185">Reference proteome</keyword>
<dbReference type="SUPFAM" id="SSF53649">
    <property type="entry name" value="Alkaline phosphatase-like"/>
    <property type="match status" value="1"/>
</dbReference>
<proteinExistence type="predicted"/>
<protein>
    <submittedName>
        <fullName evidence="1">Uncharacterized protein</fullName>
    </submittedName>
</protein>
<reference evidence="1" key="2">
    <citation type="submission" date="2022-06" db="UniProtKB">
        <authorList>
            <consortium name="EnsemblMetazoa"/>
        </authorList>
    </citation>
    <scope>IDENTIFICATION</scope>
    <source>
        <strain evidence="1">PS312</strain>
    </source>
</reference>
<dbReference type="PANTHER" id="PTHR10974">
    <property type="entry name" value="FI08016P-RELATED"/>
    <property type="match status" value="1"/>
</dbReference>
<accession>A0A2A6BBR1</accession>
<dbReference type="AlphaFoldDB" id="A0A2A6BBR1"/>
<dbReference type="PANTHER" id="PTHR10974:SF75">
    <property type="entry name" value="SULFATASE DOMAIN-CONTAINING PROTEIN"/>
    <property type="match status" value="1"/>
</dbReference>
<dbReference type="InterPro" id="IPR017850">
    <property type="entry name" value="Alkaline_phosphatase_core_sf"/>
</dbReference>
<dbReference type="Gene3D" id="3.40.720.10">
    <property type="entry name" value="Alkaline Phosphatase, subunit A"/>
    <property type="match status" value="1"/>
</dbReference>